<organism evidence="7 8">
    <name type="scientific">Tautonia plasticadhaerens</name>
    <dbReference type="NCBI Taxonomy" id="2527974"/>
    <lineage>
        <taxon>Bacteria</taxon>
        <taxon>Pseudomonadati</taxon>
        <taxon>Planctomycetota</taxon>
        <taxon>Planctomycetia</taxon>
        <taxon>Isosphaerales</taxon>
        <taxon>Isosphaeraceae</taxon>
        <taxon>Tautonia</taxon>
    </lineage>
</organism>
<keyword evidence="8" id="KW-1185">Reference proteome</keyword>
<evidence type="ECO:0000256" key="1">
    <source>
        <dbReference type="ARBA" id="ARBA00022485"/>
    </source>
</evidence>
<evidence type="ECO:0000256" key="3">
    <source>
        <dbReference type="ARBA" id="ARBA00023002"/>
    </source>
</evidence>
<keyword evidence="6" id="KW-0732">Signal</keyword>
<dbReference type="KEGG" id="tpla:ElP_31790"/>
<gene>
    <name evidence="7" type="ORF">ElP_31790</name>
</gene>
<keyword evidence="1" id="KW-0004">4Fe-4S</keyword>
<evidence type="ECO:0000313" key="8">
    <source>
        <dbReference type="Proteomes" id="UP000317835"/>
    </source>
</evidence>
<dbReference type="GO" id="GO:0016491">
    <property type="term" value="F:oxidoreductase activity"/>
    <property type="evidence" value="ECO:0007669"/>
    <property type="project" value="UniProtKB-KW"/>
</dbReference>
<sequence length="614" mass="66030" precursor="true">MLRGRFAWATALLWLSPATGAEPIEAQVLVYGGTPSGIASALAAADSGRAVLLVEPYSHVGGMTTNGLSHPDFRTFEGLSGTYLAFTRRVLDHLSATFGAGSPEVAASFRGTHAGPGINRLVFERMIAERPGIEVRARTRLIGVEVDESGGSRRIAAARFGPEGDGPIDVRARVFIDASYEGDLMAAAGVPYRVGREGRAEYGEPLAPEEADGQVQGYNFRLTITDVPEDRVPPLEPPGYRREEFEGLVPLLESGALDSVFCPSRGGVYKAQIPPLPRGKRDINDVSREVVRLSLPGLNDAWPEGDAETRRAIFDAHVRHNVGMLYFLQTDPAVPARFREEARRWGFCRDEHPEHGHLPEQIYVREARRMAGRHVFTEHDTGHAPGDARSVPRPDAIACGDYGPNCHGTSHEGPRFGGRHSGEFYKQVPPYQIPFGVLLPRDGDCDNLLVPVACSASHVGFCALRLEPIWASMGQASGLAAHLAIRDGVPVGEVPVPELQRLLHAAESATIYVSDVPPGAPDFAAVQWWGTLGGLHGLAPVPGTPGQRGENIVGQYYEAFPNHAAGLDEPMDDGLRRRWLALASGLGLPTGPLLDAASRGEFIRGAFALAPDGP</sequence>
<keyword evidence="2" id="KW-0479">Metal-binding</keyword>
<dbReference type="Pfam" id="PF12831">
    <property type="entry name" value="FAD_oxidored"/>
    <property type="match status" value="1"/>
</dbReference>
<dbReference type="GO" id="GO:0051539">
    <property type="term" value="F:4 iron, 4 sulfur cluster binding"/>
    <property type="evidence" value="ECO:0007669"/>
    <property type="project" value="UniProtKB-KW"/>
</dbReference>
<dbReference type="GO" id="GO:0046872">
    <property type="term" value="F:metal ion binding"/>
    <property type="evidence" value="ECO:0007669"/>
    <property type="project" value="UniProtKB-KW"/>
</dbReference>
<feature type="signal peptide" evidence="6">
    <location>
        <begin position="1"/>
        <end position="20"/>
    </location>
</feature>
<accession>A0A518H361</accession>
<dbReference type="OrthoDB" id="287984at2"/>
<proteinExistence type="predicted"/>
<dbReference type="InterPro" id="IPR039650">
    <property type="entry name" value="HdrA-like"/>
</dbReference>
<evidence type="ECO:0000313" key="7">
    <source>
        <dbReference type="EMBL" id="QDV35276.1"/>
    </source>
</evidence>
<keyword evidence="4" id="KW-0408">Iron</keyword>
<dbReference type="Gene3D" id="3.50.50.60">
    <property type="entry name" value="FAD/NAD(P)-binding domain"/>
    <property type="match status" value="1"/>
</dbReference>
<reference evidence="7 8" key="1">
    <citation type="submission" date="2019-02" db="EMBL/GenBank/DDBJ databases">
        <title>Deep-cultivation of Planctomycetes and their phenomic and genomic characterization uncovers novel biology.</title>
        <authorList>
            <person name="Wiegand S."/>
            <person name="Jogler M."/>
            <person name="Boedeker C."/>
            <person name="Pinto D."/>
            <person name="Vollmers J."/>
            <person name="Rivas-Marin E."/>
            <person name="Kohn T."/>
            <person name="Peeters S.H."/>
            <person name="Heuer A."/>
            <person name="Rast P."/>
            <person name="Oberbeckmann S."/>
            <person name="Bunk B."/>
            <person name="Jeske O."/>
            <person name="Meyerdierks A."/>
            <person name="Storesund J.E."/>
            <person name="Kallscheuer N."/>
            <person name="Luecker S."/>
            <person name="Lage O.M."/>
            <person name="Pohl T."/>
            <person name="Merkel B.J."/>
            <person name="Hornburger P."/>
            <person name="Mueller R.-W."/>
            <person name="Bruemmer F."/>
            <person name="Labrenz M."/>
            <person name="Spormann A.M."/>
            <person name="Op den Camp H."/>
            <person name="Overmann J."/>
            <person name="Amann R."/>
            <person name="Jetten M.S.M."/>
            <person name="Mascher T."/>
            <person name="Medema M.H."/>
            <person name="Devos D.P."/>
            <person name="Kaster A.-K."/>
            <person name="Ovreas L."/>
            <person name="Rohde M."/>
            <person name="Galperin M.Y."/>
            <person name="Jogler C."/>
        </authorList>
    </citation>
    <scope>NUCLEOTIDE SEQUENCE [LARGE SCALE GENOMIC DNA]</scope>
    <source>
        <strain evidence="7 8">ElP</strain>
    </source>
</reference>
<evidence type="ECO:0000256" key="5">
    <source>
        <dbReference type="ARBA" id="ARBA00023014"/>
    </source>
</evidence>
<dbReference type="Proteomes" id="UP000317835">
    <property type="component" value="Chromosome"/>
</dbReference>
<evidence type="ECO:0000256" key="4">
    <source>
        <dbReference type="ARBA" id="ARBA00023004"/>
    </source>
</evidence>
<name>A0A518H361_9BACT</name>
<evidence type="ECO:0000256" key="6">
    <source>
        <dbReference type="SAM" id="SignalP"/>
    </source>
</evidence>
<feature type="chain" id="PRO_5021958339" evidence="6">
    <location>
        <begin position="21"/>
        <end position="614"/>
    </location>
</feature>
<dbReference type="SUPFAM" id="SSF51905">
    <property type="entry name" value="FAD/NAD(P)-binding domain"/>
    <property type="match status" value="1"/>
</dbReference>
<dbReference type="PANTHER" id="PTHR43498:SF1">
    <property type="entry name" value="COB--COM HETERODISULFIDE REDUCTASE IRON-SULFUR SUBUNIT A"/>
    <property type="match status" value="1"/>
</dbReference>
<evidence type="ECO:0000256" key="2">
    <source>
        <dbReference type="ARBA" id="ARBA00022723"/>
    </source>
</evidence>
<protein>
    <submittedName>
        <fullName evidence="7">FAD dependent oxidoreductase</fullName>
    </submittedName>
</protein>
<dbReference type="AlphaFoldDB" id="A0A518H361"/>
<dbReference type="PANTHER" id="PTHR43498">
    <property type="entry name" value="FERREDOXIN:COB-COM HETERODISULFIDE REDUCTASE SUBUNIT A"/>
    <property type="match status" value="1"/>
</dbReference>
<dbReference type="EMBL" id="CP036426">
    <property type="protein sequence ID" value="QDV35276.1"/>
    <property type="molecule type" value="Genomic_DNA"/>
</dbReference>
<dbReference type="RefSeq" id="WP_145270770.1">
    <property type="nucleotide sequence ID" value="NZ_CP036426.1"/>
</dbReference>
<keyword evidence="3" id="KW-0560">Oxidoreductase</keyword>
<keyword evidence="5" id="KW-0411">Iron-sulfur</keyword>
<dbReference type="InterPro" id="IPR036188">
    <property type="entry name" value="FAD/NAD-bd_sf"/>
</dbReference>